<dbReference type="PRINTS" id="PR00081">
    <property type="entry name" value="GDHRDH"/>
</dbReference>
<proteinExistence type="inferred from homology"/>
<evidence type="ECO:0000313" key="5">
    <source>
        <dbReference type="Proteomes" id="UP000183407"/>
    </source>
</evidence>
<dbReference type="PANTHER" id="PTHR42760:SF115">
    <property type="entry name" value="3-OXOACYL-[ACYL-CARRIER-PROTEIN] REDUCTASE FABG"/>
    <property type="match status" value="1"/>
</dbReference>
<dbReference type="PROSITE" id="PS00061">
    <property type="entry name" value="ADH_SHORT"/>
    <property type="match status" value="1"/>
</dbReference>
<dbReference type="FunFam" id="3.40.50.720:FF:000084">
    <property type="entry name" value="Short-chain dehydrogenase reductase"/>
    <property type="match status" value="1"/>
</dbReference>
<feature type="domain" description="Ketoreductase" evidence="3">
    <location>
        <begin position="10"/>
        <end position="204"/>
    </location>
</feature>
<dbReference type="InterPro" id="IPR020904">
    <property type="entry name" value="Sc_DH/Rdtase_CS"/>
</dbReference>
<dbReference type="SMART" id="SM00822">
    <property type="entry name" value="PKS_KR"/>
    <property type="match status" value="1"/>
</dbReference>
<gene>
    <name evidence="4" type="ORF">SAMN04490220_4224</name>
</gene>
<keyword evidence="2" id="KW-0560">Oxidoreductase</keyword>
<dbReference type="InterPro" id="IPR036291">
    <property type="entry name" value="NAD(P)-bd_dom_sf"/>
</dbReference>
<dbReference type="InterPro" id="IPR057326">
    <property type="entry name" value="KR_dom"/>
</dbReference>
<evidence type="ECO:0000259" key="3">
    <source>
        <dbReference type="SMART" id="SM00822"/>
    </source>
</evidence>
<dbReference type="CDD" id="cd05233">
    <property type="entry name" value="SDR_c"/>
    <property type="match status" value="1"/>
</dbReference>
<dbReference type="GO" id="GO:0016616">
    <property type="term" value="F:oxidoreductase activity, acting on the CH-OH group of donors, NAD or NADP as acceptor"/>
    <property type="evidence" value="ECO:0007669"/>
    <property type="project" value="TreeGrafter"/>
</dbReference>
<evidence type="ECO:0000256" key="2">
    <source>
        <dbReference type="ARBA" id="ARBA00023002"/>
    </source>
</evidence>
<evidence type="ECO:0000256" key="1">
    <source>
        <dbReference type="ARBA" id="ARBA00006484"/>
    </source>
</evidence>
<dbReference type="InterPro" id="IPR002347">
    <property type="entry name" value="SDR_fam"/>
</dbReference>
<reference evidence="5" key="1">
    <citation type="submission" date="2016-10" db="EMBL/GenBank/DDBJ databases">
        <authorList>
            <person name="Varghese N."/>
        </authorList>
    </citation>
    <scope>NUCLEOTIDE SEQUENCE [LARGE SCALE GENOMIC DNA]</scope>
    <source>
        <strain evidence="5">DSM 44719</strain>
    </source>
</reference>
<dbReference type="PANTHER" id="PTHR42760">
    <property type="entry name" value="SHORT-CHAIN DEHYDROGENASES/REDUCTASES FAMILY MEMBER"/>
    <property type="match status" value="1"/>
</dbReference>
<dbReference type="SUPFAM" id="SSF51735">
    <property type="entry name" value="NAD(P)-binding Rossmann-fold domains"/>
    <property type="match status" value="1"/>
</dbReference>
<accession>A0A1H4ZV62</accession>
<protein>
    <submittedName>
        <fullName evidence="4">NAD(P)-dependent dehydrogenase, short-chain alcohol dehydrogenase family</fullName>
    </submittedName>
</protein>
<dbReference type="EMBL" id="FNTL01000004">
    <property type="protein sequence ID" value="SED33989.1"/>
    <property type="molecule type" value="Genomic_DNA"/>
</dbReference>
<dbReference type="PRINTS" id="PR00080">
    <property type="entry name" value="SDRFAMILY"/>
</dbReference>
<name>A0A1H4ZV62_RHOJO</name>
<comment type="similarity">
    <text evidence="1">Belongs to the short-chain dehydrogenases/reductases (SDR) family.</text>
</comment>
<dbReference type="AlphaFoldDB" id="A0A1H4ZV62"/>
<dbReference type="NCBIfam" id="NF005893">
    <property type="entry name" value="PRK07856.1"/>
    <property type="match status" value="1"/>
</dbReference>
<sequence>METRFNLDGAVVLVTGGVRGVGAGISRTFLRAGATVVACARRPGDEPVEVDGRVAEFLPCDIRDPEQVQDLVDRIVERHGRLDVLVNNAGGAPFALAAEASPKFHSKIVELNLLAPLLVSQVANAVMQAQDSGGAIVNISSVSGSRPSPGTAAYGAAKAGVDSLTTSLAVEWAPKVRVNAVVVGLVQTELAHLHYGDDAGIAAVGETVPLGRMAVPEDVGNCALFLASPLASYVSGSTLTVHGGGERPAFLAAATAFTPATATASTSATASTKENT</sequence>
<organism evidence="4 5">
    <name type="scientific">Rhodococcus jostii</name>
    <dbReference type="NCBI Taxonomy" id="132919"/>
    <lineage>
        <taxon>Bacteria</taxon>
        <taxon>Bacillati</taxon>
        <taxon>Actinomycetota</taxon>
        <taxon>Actinomycetes</taxon>
        <taxon>Mycobacteriales</taxon>
        <taxon>Nocardiaceae</taxon>
        <taxon>Rhodococcus</taxon>
    </lineage>
</organism>
<evidence type="ECO:0000313" key="4">
    <source>
        <dbReference type="EMBL" id="SED33989.1"/>
    </source>
</evidence>
<dbReference type="OrthoDB" id="3361211at2"/>
<dbReference type="Proteomes" id="UP000183407">
    <property type="component" value="Unassembled WGS sequence"/>
</dbReference>
<dbReference type="Gene3D" id="3.40.50.720">
    <property type="entry name" value="NAD(P)-binding Rossmann-like Domain"/>
    <property type="match status" value="1"/>
</dbReference>
<dbReference type="RefSeq" id="WP_073358181.1">
    <property type="nucleotide sequence ID" value="NZ_FNTL01000004.1"/>
</dbReference>
<dbReference type="Pfam" id="PF13561">
    <property type="entry name" value="adh_short_C2"/>
    <property type="match status" value="1"/>
</dbReference>